<feature type="domain" description="DZANK-type" evidence="2">
    <location>
        <begin position="50"/>
        <end position="94"/>
    </location>
</feature>
<proteinExistence type="predicted"/>
<evidence type="ECO:0000259" key="2">
    <source>
        <dbReference type="Pfam" id="PF12773"/>
    </source>
</evidence>
<comment type="caution">
    <text evidence="3">The sequence shown here is derived from an EMBL/GenBank/DDBJ whole genome shotgun (WGS) entry which is preliminary data.</text>
</comment>
<dbReference type="Pfam" id="PF12773">
    <property type="entry name" value="DZR"/>
    <property type="match status" value="1"/>
</dbReference>
<dbReference type="Proteomes" id="UP001596379">
    <property type="component" value="Unassembled WGS sequence"/>
</dbReference>
<feature type="region of interest" description="Disordered" evidence="1">
    <location>
        <begin position="1"/>
        <end position="40"/>
    </location>
</feature>
<sequence length="98" mass="10392">MSIFEKLMGGGHGRRHGGGHHERYDNGPPANQTETWGRAPQSAAVPTMTCIACGTANTATARFCQQCGTSLIPVQCEGCKADMLGGMKFCGKCGMERK</sequence>
<accession>A0ABW2J873</accession>
<gene>
    <name evidence="3" type="ORF">ACFQO0_14250</name>
</gene>
<dbReference type="EMBL" id="JBHTCC010000003">
    <property type="protein sequence ID" value="MFC7299601.1"/>
    <property type="molecule type" value="Genomic_DNA"/>
</dbReference>
<dbReference type="InterPro" id="IPR025874">
    <property type="entry name" value="DZR"/>
</dbReference>
<protein>
    <submittedName>
        <fullName evidence="3">Zinc ribbon domain-containing protein</fullName>
    </submittedName>
</protein>
<evidence type="ECO:0000256" key="1">
    <source>
        <dbReference type="SAM" id="MobiDB-lite"/>
    </source>
</evidence>
<reference evidence="4" key="1">
    <citation type="journal article" date="2019" name="Int. J. Syst. Evol. Microbiol.">
        <title>The Global Catalogue of Microorganisms (GCM) 10K type strain sequencing project: providing services to taxonomists for standard genome sequencing and annotation.</title>
        <authorList>
            <consortium name="The Broad Institute Genomics Platform"/>
            <consortium name="The Broad Institute Genome Sequencing Center for Infectious Disease"/>
            <person name="Wu L."/>
            <person name="Ma J."/>
        </authorList>
    </citation>
    <scope>NUCLEOTIDE SEQUENCE [LARGE SCALE GENOMIC DNA]</scope>
    <source>
        <strain evidence="4">CCUG 36956</strain>
    </source>
</reference>
<evidence type="ECO:0000313" key="4">
    <source>
        <dbReference type="Proteomes" id="UP001596379"/>
    </source>
</evidence>
<dbReference type="RefSeq" id="WP_382235744.1">
    <property type="nucleotide sequence ID" value="NZ_JBHTCC010000003.1"/>
</dbReference>
<keyword evidence="4" id="KW-1185">Reference proteome</keyword>
<name>A0ABW2J873_9BURK</name>
<organism evidence="3 4">
    <name type="scientific">Herminiimonas aquatilis</name>
    <dbReference type="NCBI Taxonomy" id="345342"/>
    <lineage>
        <taxon>Bacteria</taxon>
        <taxon>Pseudomonadati</taxon>
        <taxon>Pseudomonadota</taxon>
        <taxon>Betaproteobacteria</taxon>
        <taxon>Burkholderiales</taxon>
        <taxon>Oxalobacteraceae</taxon>
        <taxon>Herminiimonas</taxon>
    </lineage>
</organism>
<evidence type="ECO:0000313" key="3">
    <source>
        <dbReference type="EMBL" id="MFC7299601.1"/>
    </source>
</evidence>